<feature type="compositionally biased region" description="Low complexity" evidence="1">
    <location>
        <begin position="190"/>
        <end position="211"/>
    </location>
</feature>
<comment type="caution">
    <text evidence="4">The sequence shown here is derived from an EMBL/GenBank/DDBJ whole genome shotgun (WGS) entry which is preliminary data.</text>
</comment>
<dbReference type="Proteomes" id="UP001525379">
    <property type="component" value="Unassembled WGS sequence"/>
</dbReference>
<evidence type="ECO:0000259" key="3">
    <source>
        <dbReference type="Pfam" id="PF11181"/>
    </source>
</evidence>
<dbReference type="Pfam" id="PF11181">
    <property type="entry name" value="YflT"/>
    <property type="match status" value="1"/>
</dbReference>
<feature type="transmembrane region" description="Helical" evidence="2">
    <location>
        <begin position="70"/>
        <end position="92"/>
    </location>
</feature>
<evidence type="ECO:0000313" key="4">
    <source>
        <dbReference type="EMBL" id="MCT2043216.1"/>
    </source>
</evidence>
<feature type="region of interest" description="Disordered" evidence="1">
    <location>
        <begin position="190"/>
        <end position="237"/>
    </location>
</feature>
<keyword evidence="5" id="KW-1185">Reference proteome</keyword>
<feature type="transmembrane region" description="Helical" evidence="2">
    <location>
        <begin position="98"/>
        <end position="122"/>
    </location>
</feature>
<gene>
    <name evidence="4" type="ORF">M3D15_07720</name>
</gene>
<keyword evidence="2" id="KW-0472">Membrane</keyword>
<reference evidence="4 5" key="1">
    <citation type="submission" date="2022-04" db="EMBL/GenBank/DDBJ databases">
        <title>Human microbiome associated bacterial genomes.</title>
        <authorList>
            <person name="Sandstrom S."/>
            <person name="Salamzade R."/>
            <person name="Kalan L.R."/>
        </authorList>
    </citation>
    <scope>NUCLEOTIDE SEQUENCE [LARGE SCALE GENOMIC DNA]</scope>
    <source>
        <strain evidence="5">p3-SID1799</strain>
    </source>
</reference>
<feature type="compositionally biased region" description="Basic and acidic residues" evidence="1">
    <location>
        <begin position="218"/>
        <end position="237"/>
    </location>
</feature>
<feature type="domain" description="General stress protein 17M-like" evidence="3">
    <location>
        <begin position="21"/>
        <end position="88"/>
    </location>
</feature>
<evidence type="ECO:0000256" key="1">
    <source>
        <dbReference type="SAM" id="MobiDB-lite"/>
    </source>
</evidence>
<dbReference type="EMBL" id="JALXSQ010000030">
    <property type="protein sequence ID" value="MCT2043216.1"/>
    <property type="molecule type" value="Genomic_DNA"/>
</dbReference>
<name>A0ABT2HYJ0_9MICO</name>
<organism evidence="4 5">
    <name type="scientific">Pseudoclavibacter albus</name>
    <dbReference type="NCBI Taxonomy" id="272241"/>
    <lineage>
        <taxon>Bacteria</taxon>
        <taxon>Bacillati</taxon>
        <taxon>Actinomycetota</taxon>
        <taxon>Actinomycetes</taxon>
        <taxon>Micrococcales</taxon>
        <taxon>Microbacteriaceae</taxon>
        <taxon>Pseudoclavibacter</taxon>
    </lineage>
</organism>
<proteinExistence type="predicted"/>
<keyword evidence="2" id="KW-0812">Transmembrane</keyword>
<evidence type="ECO:0000313" key="5">
    <source>
        <dbReference type="Proteomes" id="UP001525379"/>
    </source>
</evidence>
<dbReference type="RefSeq" id="WP_260104451.1">
    <property type="nucleotide sequence ID" value="NZ_JALXSQ010000030.1"/>
</dbReference>
<dbReference type="InterPro" id="IPR025889">
    <property type="entry name" value="GSP17M-like_dom"/>
</dbReference>
<accession>A0ABT2HYJ0</accession>
<keyword evidence="2" id="KW-1133">Transmembrane helix</keyword>
<evidence type="ECO:0000256" key="2">
    <source>
        <dbReference type="SAM" id="Phobius"/>
    </source>
</evidence>
<protein>
    <recommendedName>
        <fullName evidence="3">General stress protein 17M-like domain-containing protein</fullName>
    </recommendedName>
</protein>
<sequence length="237" mass="24849">MSSAANRRAGRRAPRIPEGERVAAFTDYEAARKAVMTLAEADFPIKRVSIIGSDLTSVERITGMVTAGRAAGSGLMTGLMLGMFAGLVSLIVNPGIELMSLLAMGLIAVGVGVLWSVVSYLASPSKRNYTSVMQTIPKRFELVVPAGDVAEARRHLGALALRPEAPVTPTRTMPVAGAESAQPAQIVPDAAPAAPIPHGATATDATPARPRTYGEAQDELKRQEALRAAPRDRDAAN</sequence>